<keyword evidence="5" id="KW-1185">Reference proteome</keyword>
<dbReference type="SMART" id="SM00297">
    <property type="entry name" value="BROMO"/>
    <property type="match status" value="1"/>
</dbReference>
<dbReference type="GO" id="GO:0005634">
    <property type="term" value="C:nucleus"/>
    <property type="evidence" value="ECO:0007669"/>
    <property type="project" value="TreeGrafter"/>
</dbReference>
<dbReference type="RefSeq" id="XP_002137080.2">
    <property type="nucleotide sequence ID" value="XM_002137044.3"/>
</dbReference>
<dbReference type="GO" id="GO:0000785">
    <property type="term" value="C:chromatin"/>
    <property type="evidence" value="ECO:0007669"/>
    <property type="project" value="TreeGrafter"/>
</dbReference>
<evidence type="ECO:0000313" key="7">
    <source>
        <dbReference type="RefSeq" id="XP_033239161.1"/>
    </source>
</evidence>
<dbReference type="GO" id="GO:0006355">
    <property type="term" value="P:regulation of DNA-templated transcription"/>
    <property type="evidence" value="ECO:0007669"/>
    <property type="project" value="TreeGrafter"/>
</dbReference>
<evidence type="ECO:0000313" key="6">
    <source>
        <dbReference type="RefSeq" id="XP_002137080.2"/>
    </source>
</evidence>
<sequence length="318" mass="36264">MNCDKSAKEHQKMELEVMPKPDRMGRHTNKLHWFKNFVIAKIVDKTYASVFLQPIQNPKYYEMIKNPMDIGSIIKRIENRYYRSYAEAVKDFRIMLENCFQFFGPDDPVYLNGMQTANHFLEIMENRPKGPEIRSTTNPRSATLEMECRKVAKKRAAEPEVWQSQCWARLSKLRDLTKKLDMPFAFFLVLKKCDVLETELSQGHFANQKQFTEELQRSFNGFCNSAIQHILTQGLACMDSPETPRSEDPEDNYVNSSVGSCSPDSSSSWDSYKGSPAKSAKSNISSSSFIYGSSSSYSDSSDFSFCSSSNELSGDSSD</sequence>
<protein>
    <recommendedName>
        <fullName evidence="4">Bromo domain-containing protein</fullName>
    </recommendedName>
</protein>
<dbReference type="Pfam" id="PF00439">
    <property type="entry name" value="Bromodomain"/>
    <property type="match status" value="1"/>
</dbReference>
<dbReference type="InterPro" id="IPR001487">
    <property type="entry name" value="Bromodomain"/>
</dbReference>
<dbReference type="Gene3D" id="1.20.920.10">
    <property type="entry name" value="Bromodomain-like"/>
    <property type="match status" value="1"/>
</dbReference>
<keyword evidence="1 2" id="KW-0103">Bromodomain</keyword>
<dbReference type="PANTHER" id="PTHR22880">
    <property type="entry name" value="FALZ-RELATED BROMODOMAIN-CONTAINING PROTEINS"/>
    <property type="match status" value="1"/>
</dbReference>
<feature type="compositionally biased region" description="Low complexity" evidence="3">
    <location>
        <begin position="256"/>
        <end position="318"/>
    </location>
</feature>
<feature type="region of interest" description="Disordered" evidence="3">
    <location>
        <begin position="239"/>
        <end position="318"/>
    </location>
</feature>
<dbReference type="InterPro" id="IPR050935">
    <property type="entry name" value="Bromo_chromatin_reader"/>
</dbReference>
<dbReference type="KEGG" id="dpo:6896891"/>
<dbReference type="AlphaFoldDB" id="A0A6I8W723"/>
<evidence type="ECO:0000259" key="4">
    <source>
        <dbReference type="PROSITE" id="PS50014"/>
    </source>
</evidence>
<dbReference type="PANTHER" id="PTHR22880:SF225">
    <property type="entry name" value="BROMODOMAIN-CONTAINING PROTEIN BET-1-RELATED"/>
    <property type="match status" value="1"/>
</dbReference>
<proteinExistence type="predicted"/>
<evidence type="ECO:0000313" key="5">
    <source>
        <dbReference type="Proteomes" id="UP000001819"/>
    </source>
</evidence>
<gene>
    <name evidence="6 7" type="primary">LOC6896891</name>
</gene>
<reference evidence="5" key="1">
    <citation type="submission" date="2024-06" db="UniProtKB">
        <authorList>
            <consortium name="RefSeq"/>
        </authorList>
    </citation>
    <scope>NUCLEOTIDE SEQUENCE [LARGE SCALE GENOMIC DNA]</scope>
    <source>
        <strain evidence="6">MV-25-SWS-2005</strain>
        <strain evidence="5">MV2-25</strain>
        <tissue evidence="6">Whole body</tissue>
    </source>
</reference>
<dbReference type="PROSITE" id="PS50014">
    <property type="entry name" value="BROMODOMAIN_2"/>
    <property type="match status" value="1"/>
</dbReference>
<dbReference type="Proteomes" id="UP000001819">
    <property type="component" value="Chromosome 2"/>
</dbReference>
<dbReference type="PRINTS" id="PR00503">
    <property type="entry name" value="BROMODOMAIN"/>
</dbReference>
<evidence type="ECO:0000256" key="2">
    <source>
        <dbReference type="PROSITE-ProRule" id="PRU00035"/>
    </source>
</evidence>
<dbReference type="RefSeq" id="XP_033239161.1">
    <property type="nucleotide sequence ID" value="XM_033383270.1"/>
</dbReference>
<accession>A0A6I8W723</accession>
<evidence type="ECO:0000256" key="3">
    <source>
        <dbReference type="SAM" id="MobiDB-lite"/>
    </source>
</evidence>
<dbReference type="SUPFAM" id="SSF47370">
    <property type="entry name" value="Bromodomain"/>
    <property type="match status" value="1"/>
</dbReference>
<reference evidence="7" key="2">
    <citation type="submission" date="2025-04" db="UniProtKB">
        <authorList>
            <consortium name="RefSeq"/>
        </authorList>
    </citation>
    <scope>IDENTIFICATION</scope>
    <source>
        <strain evidence="7">MV-25-SWS-2005</strain>
        <tissue evidence="7">Whole body</tissue>
    </source>
</reference>
<organism evidence="5 7">
    <name type="scientific">Drosophila pseudoobscura pseudoobscura</name>
    <name type="common">Fruit fly</name>
    <dbReference type="NCBI Taxonomy" id="46245"/>
    <lineage>
        <taxon>Eukaryota</taxon>
        <taxon>Metazoa</taxon>
        <taxon>Ecdysozoa</taxon>
        <taxon>Arthropoda</taxon>
        <taxon>Hexapoda</taxon>
        <taxon>Insecta</taxon>
        <taxon>Pterygota</taxon>
        <taxon>Neoptera</taxon>
        <taxon>Endopterygota</taxon>
        <taxon>Diptera</taxon>
        <taxon>Brachycera</taxon>
        <taxon>Muscomorpha</taxon>
        <taxon>Ephydroidea</taxon>
        <taxon>Drosophilidae</taxon>
        <taxon>Drosophila</taxon>
        <taxon>Sophophora</taxon>
    </lineage>
</organism>
<dbReference type="GO" id="GO:0006338">
    <property type="term" value="P:chromatin remodeling"/>
    <property type="evidence" value="ECO:0007669"/>
    <property type="project" value="TreeGrafter"/>
</dbReference>
<evidence type="ECO:0000256" key="1">
    <source>
        <dbReference type="ARBA" id="ARBA00023117"/>
    </source>
</evidence>
<feature type="domain" description="Bromo" evidence="4">
    <location>
        <begin position="58"/>
        <end position="110"/>
    </location>
</feature>
<name>A0A6I8W723_DROPS</name>
<dbReference type="InterPro" id="IPR036427">
    <property type="entry name" value="Bromodomain-like_sf"/>
</dbReference>